<gene>
    <name evidence="9" type="primary">cobI</name>
    <name evidence="9" type="ORF">F0U60_28215</name>
</gene>
<dbReference type="InterPro" id="IPR014776">
    <property type="entry name" value="4pyrrole_Mease_sub2"/>
</dbReference>
<comment type="similarity">
    <text evidence="2 7">Belongs to the precorrin methyltransferase family.</text>
</comment>
<dbReference type="Pfam" id="PF00590">
    <property type="entry name" value="TP_methylase"/>
    <property type="match status" value="1"/>
</dbReference>
<dbReference type="InterPro" id="IPR035996">
    <property type="entry name" value="4pyrrol_Methylase_sf"/>
</dbReference>
<dbReference type="PANTHER" id="PTHR43467:SF2">
    <property type="entry name" value="COBALT-PRECORRIN-2 C(20)-METHYLTRANSFERASE"/>
    <property type="match status" value="1"/>
</dbReference>
<evidence type="ECO:0000313" key="9">
    <source>
        <dbReference type="EMBL" id="WNG47574.1"/>
    </source>
</evidence>
<evidence type="ECO:0000256" key="1">
    <source>
        <dbReference type="ARBA" id="ARBA00004953"/>
    </source>
</evidence>
<evidence type="ECO:0000259" key="8">
    <source>
        <dbReference type="Pfam" id="PF00590"/>
    </source>
</evidence>
<reference evidence="9 10" key="1">
    <citation type="submission" date="2019-08" db="EMBL/GenBank/DDBJ databases">
        <title>Archangium and Cystobacter genomes.</title>
        <authorList>
            <person name="Chen I.-C.K."/>
            <person name="Wielgoss S."/>
        </authorList>
    </citation>
    <scope>NUCLEOTIDE SEQUENCE [LARGE SCALE GENOMIC DNA]</scope>
    <source>
        <strain evidence="9 10">Cbm 6</strain>
    </source>
</reference>
<dbReference type="GO" id="GO:0030788">
    <property type="term" value="F:precorrin-2 C20-methyltransferase activity"/>
    <property type="evidence" value="ECO:0007669"/>
    <property type="project" value="UniProtKB-EC"/>
</dbReference>
<sequence length="256" mass="28110">MSGLLIGVGVGPGAPDLMTLRAVNTLRKADVIAIPRRSVYDESLAWRIAKENVGEVPGQERLFLTFPMTKDPERLRPAWEEAYAQLAPRLAAGKTVAFITEGDPLVYSTFIYLLAEVPNRFPGTRTEVVPAVSSITAVPAAVQVPVADGQERIAVLPATYGVEDLTRVLRDFDTVLLMKVSSVMAQVVEALEREGLLDRAVYVSRASTGQEKVVRDLRSIRNDKCDYFSMVMVAKKDRSGVLAGRFAQTQTEEVTR</sequence>
<dbReference type="InterPro" id="IPR000878">
    <property type="entry name" value="4pyrrol_Mease"/>
</dbReference>
<dbReference type="EC" id="2.1.1.130" evidence="9"/>
<keyword evidence="6" id="KW-0949">S-adenosyl-L-methionine</keyword>
<dbReference type="GO" id="GO:0032259">
    <property type="term" value="P:methylation"/>
    <property type="evidence" value="ECO:0007669"/>
    <property type="project" value="UniProtKB-KW"/>
</dbReference>
<dbReference type="EMBL" id="CP043494">
    <property type="protein sequence ID" value="WNG47574.1"/>
    <property type="molecule type" value="Genomic_DNA"/>
</dbReference>
<accession>A0ABY9WWP9</accession>
<dbReference type="SUPFAM" id="SSF53790">
    <property type="entry name" value="Tetrapyrrole methylase"/>
    <property type="match status" value="1"/>
</dbReference>
<dbReference type="PANTHER" id="PTHR43467">
    <property type="entry name" value="COBALT-PRECORRIN-2 C(20)-METHYLTRANSFERASE"/>
    <property type="match status" value="1"/>
</dbReference>
<evidence type="ECO:0000256" key="3">
    <source>
        <dbReference type="ARBA" id="ARBA00022573"/>
    </source>
</evidence>
<dbReference type="InterPro" id="IPR014777">
    <property type="entry name" value="4pyrrole_Mease_sub1"/>
</dbReference>
<organism evidence="9 10">
    <name type="scientific">Archangium minus</name>
    <dbReference type="NCBI Taxonomy" id="83450"/>
    <lineage>
        <taxon>Bacteria</taxon>
        <taxon>Pseudomonadati</taxon>
        <taxon>Myxococcota</taxon>
        <taxon>Myxococcia</taxon>
        <taxon>Myxococcales</taxon>
        <taxon>Cystobacterineae</taxon>
        <taxon>Archangiaceae</taxon>
        <taxon>Archangium</taxon>
    </lineage>
</organism>
<dbReference type="PIRSF" id="PIRSF036427">
    <property type="entry name" value="Precrrn-2_mtase"/>
    <property type="match status" value="1"/>
</dbReference>
<keyword evidence="10" id="KW-1185">Reference proteome</keyword>
<dbReference type="Gene3D" id="3.40.1010.10">
    <property type="entry name" value="Cobalt-precorrin-4 Transmethylase, Domain 1"/>
    <property type="match status" value="1"/>
</dbReference>
<dbReference type="Gene3D" id="3.30.950.10">
    <property type="entry name" value="Methyltransferase, Cobalt-precorrin-4 Transmethylase, Domain 2"/>
    <property type="match status" value="1"/>
</dbReference>
<dbReference type="NCBIfam" id="TIGR01467">
    <property type="entry name" value="cobI_cbiL"/>
    <property type="match status" value="1"/>
</dbReference>
<feature type="domain" description="Tetrapyrrole methylase" evidence="8">
    <location>
        <begin position="5"/>
        <end position="216"/>
    </location>
</feature>
<keyword evidence="4 9" id="KW-0489">Methyltransferase</keyword>
<name>A0ABY9WWP9_9BACT</name>
<keyword evidence="3" id="KW-0169">Cobalamin biosynthesis</keyword>
<evidence type="ECO:0000256" key="6">
    <source>
        <dbReference type="ARBA" id="ARBA00022691"/>
    </source>
</evidence>
<protein>
    <submittedName>
        <fullName evidence="9">Precorrin-2 C(20)-methyltransferase</fullName>
        <ecNumber evidence="9">2.1.1.130</ecNumber>
    </submittedName>
</protein>
<dbReference type="Proteomes" id="UP001611383">
    <property type="component" value="Chromosome"/>
</dbReference>
<evidence type="ECO:0000256" key="5">
    <source>
        <dbReference type="ARBA" id="ARBA00022679"/>
    </source>
</evidence>
<dbReference type="CDD" id="cd11645">
    <property type="entry name" value="Precorrin_2_C20_MT"/>
    <property type="match status" value="1"/>
</dbReference>
<keyword evidence="5 9" id="KW-0808">Transferase</keyword>
<comment type="pathway">
    <text evidence="1">Cofactor biosynthesis; adenosylcobalamin biosynthesis.</text>
</comment>
<proteinExistence type="inferred from homology"/>
<evidence type="ECO:0000313" key="10">
    <source>
        <dbReference type="Proteomes" id="UP001611383"/>
    </source>
</evidence>
<dbReference type="InterPro" id="IPR006364">
    <property type="entry name" value="CobI/CbiL/CobIJ_dom"/>
</dbReference>
<evidence type="ECO:0000256" key="7">
    <source>
        <dbReference type="PIRNR" id="PIRNR036427"/>
    </source>
</evidence>
<evidence type="ECO:0000256" key="4">
    <source>
        <dbReference type="ARBA" id="ARBA00022603"/>
    </source>
</evidence>
<dbReference type="RefSeq" id="WP_395804068.1">
    <property type="nucleotide sequence ID" value="NZ_CP043494.1"/>
</dbReference>
<evidence type="ECO:0000256" key="2">
    <source>
        <dbReference type="ARBA" id="ARBA00005879"/>
    </source>
</evidence>
<dbReference type="InterPro" id="IPR012382">
    <property type="entry name" value="CobI/CbiL"/>
</dbReference>